<keyword evidence="3" id="KW-1185">Reference proteome</keyword>
<feature type="compositionally biased region" description="Basic residues" evidence="1">
    <location>
        <begin position="15"/>
        <end position="25"/>
    </location>
</feature>
<comment type="caution">
    <text evidence="2">The sequence shown here is derived from an EMBL/GenBank/DDBJ whole genome shotgun (WGS) entry which is preliminary data.</text>
</comment>
<dbReference type="EMBL" id="BTGD01000010">
    <property type="protein sequence ID" value="GMM56937.1"/>
    <property type="molecule type" value="Genomic_DNA"/>
</dbReference>
<dbReference type="AlphaFoldDB" id="A0AAV5S0U0"/>
<protein>
    <submittedName>
        <fullName evidence="2">Uncharacterized protein</fullName>
    </submittedName>
</protein>
<feature type="region of interest" description="Disordered" evidence="1">
    <location>
        <begin position="1"/>
        <end position="36"/>
    </location>
</feature>
<proteinExistence type="predicted"/>
<name>A0AAV5S0U0_MAUHU</name>
<evidence type="ECO:0000256" key="1">
    <source>
        <dbReference type="SAM" id="MobiDB-lite"/>
    </source>
</evidence>
<evidence type="ECO:0000313" key="3">
    <source>
        <dbReference type="Proteomes" id="UP001377567"/>
    </source>
</evidence>
<gene>
    <name evidence="2" type="ORF">DAKH74_035530</name>
</gene>
<accession>A0AAV5S0U0</accession>
<dbReference type="Proteomes" id="UP001377567">
    <property type="component" value="Unassembled WGS sequence"/>
</dbReference>
<feature type="region of interest" description="Disordered" evidence="1">
    <location>
        <begin position="49"/>
        <end position="70"/>
    </location>
</feature>
<evidence type="ECO:0000313" key="2">
    <source>
        <dbReference type="EMBL" id="GMM56937.1"/>
    </source>
</evidence>
<reference evidence="2 3" key="1">
    <citation type="journal article" date="2023" name="Elife">
        <title>Identification of key yeast species and microbe-microbe interactions impacting larval growth of Drosophila in the wild.</title>
        <authorList>
            <person name="Mure A."/>
            <person name="Sugiura Y."/>
            <person name="Maeda R."/>
            <person name="Honda K."/>
            <person name="Sakurai N."/>
            <person name="Takahashi Y."/>
            <person name="Watada M."/>
            <person name="Katoh T."/>
            <person name="Gotoh A."/>
            <person name="Gotoh Y."/>
            <person name="Taniguchi I."/>
            <person name="Nakamura K."/>
            <person name="Hayashi T."/>
            <person name="Katayama T."/>
            <person name="Uemura T."/>
            <person name="Hattori Y."/>
        </authorList>
    </citation>
    <scope>NUCLEOTIDE SEQUENCE [LARGE SCALE GENOMIC DNA]</scope>
    <source>
        <strain evidence="2 3">KH-74</strain>
    </source>
</reference>
<organism evidence="2 3">
    <name type="scientific">Maudiozyma humilis</name>
    <name type="common">Sour dough yeast</name>
    <name type="synonym">Kazachstania humilis</name>
    <dbReference type="NCBI Taxonomy" id="51915"/>
    <lineage>
        <taxon>Eukaryota</taxon>
        <taxon>Fungi</taxon>
        <taxon>Dikarya</taxon>
        <taxon>Ascomycota</taxon>
        <taxon>Saccharomycotina</taxon>
        <taxon>Saccharomycetes</taxon>
        <taxon>Saccharomycetales</taxon>
        <taxon>Saccharomycetaceae</taxon>
        <taxon>Maudiozyma</taxon>
    </lineage>
</organism>
<sequence length="129" mass="14344">MLSDKPGHLSTAAQKRPHNGPHTTRHNTMSASGAWAEDVQFGEVSEVGEVDGEISQTEQRQRTEPPHGVTGTWDGAWQYWVVSTWPGLTGNILTWKGADKTAIYDRLITFATGIYSLTRLSEFAIYQPR</sequence>